<dbReference type="InterPro" id="IPR037185">
    <property type="entry name" value="EmrE-like"/>
</dbReference>
<dbReference type="Pfam" id="PF00892">
    <property type="entry name" value="EamA"/>
    <property type="match status" value="1"/>
</dbReference>
<sequence>MCEHHPECPMHHRLSTRRAFGYVVIAGLAWGTGGPTGALLSQYAGLSPLAISFWRLAAAALWLALFVPASSRVLVAASPLRYVFSGAGLAVCQLGYFLAIPRVGVGVATVIALGAAPILITVATRERVTFATCAAVGGLVLLTASGSGSANLLGIAAAVASAAGYSLTTLLNRNTPDPITTAFVGFVVGAVILLPFAALPTTAVGWLLIAYFGLVPTALAYTLFYSGLRTLTASTASVIALLEPVVAAAIGVFAFGEHLTPMALAGGVIVLLAVAARARS</sequence>
<dbReference type="GO" id="GO:0016020">
    <property type="term" value="C:membrane"/>
    <property type="evidence" value="ECO:0007669"/>
    <property type="project" value="UniProtKB-SubCell"/>
</dbReference>
<feature type="domain" description="EamA" evidence="7">
    <location>
        <begin position="150"/>
        <end position="275"/>
    </location>
</feature>
<feature type="transmembrane region" description="Helical" evidence="6">
    <location>
        <begin position="79"/>
        <end position="99"/>
    </location>
</feature>
<evidence type="ECO:0000256" key="3">
    <source>
        <dbReference type="ARBA" id="ARBA00022692"/>
    </source>
</evidence>
<keyword evidence="5 6" id="KW-0472">Membrane</keyword>
<reference evidence="8" key="1">
    <citation type="submission" date="2024-06" db="EMBL/GenBank/DDBJ databases">
        <title>Kribbella sp. strain HUAS MG21 genome sequences.</title>
        <authorList>
            <person name="Mo P."/>
        </authorList>
    </citation>
    <scope>NUCLEOTIDE SEQUENCE</scope>
    <source>
        <strain evidence="8">HUAS MG21</strain>
    </source>
</reference>
<comment type="similarity">
    <text evidence="2">Belongs to the EamA transporter family.</text>
</comment>
<name>A0AAU7TAH6_9ACTN</name>
<proteinExistence type="inferred from homology"/>
<keyword evidence="4 6" id="KW-1133">Transmembrane helix</keyword>
<evidence type="ECO:0000259" key="7">
    <source>
        <dbReference type="Pfam" id="PF00892"/>
    </source>
</evidence>
<dbReference type="RefSeq" id="WP_350276530.1">
    <property type="nucleotide sequence ID" value="NZ_CP158165.1"/>
</dbReference>
<dbReference type="InterPro" id="IPR050638">
    <property type="entry name" value="AA-Vitamin_Transporters"/>
</dbReference>
<organism evidence="8">
    <name type="scientific">Kribbella sp. HUAS MG21</name>
    <dbReference type="NCBI Taxonomy" id="3160966"/>
    <lineage>
        <taxon>Bacteria</taxon>
        <taxon>Bacillati</taxon>
        <taxon>Actinomycetota</taxon>
        <taxon>Actinomycetes</taxon>
        <taxon>Propionibacteriales</taxon>
        <taxon>Kribbellaceae</taxon>
        <taxon>Kribbella</taxon>
    </lineage>
</organism>
<dbReference type="InterPro" id="IPR000620">
    <property type="entry name" value="EamA_dom"/>
</dbReference>
<evidence type="ECO:0000313" key="8">
    <source>
        <dbReference type="EMBL" id="XBV23699.1"/>
    </source>
</evidence>
<evidence type="ECO:0000256" key="1">
    <source>
        <dbReference type="ARBA" id="ARBA00004141"/>
    </source>
</evidence>
<evidence type="ECO:0000256" key="5">
    <source>
        <dbReference type="ARBA" id="ARBA00023136"/>
    </source>
</evidence>
<comment type="subcellular location">
    <subcellularLocation>
        <location evidence="1">Membrane</location>
        <topology evidence="1">Multi-pass membrane protein</topology>
    </subcellularLocation>
</comment>
<gene>
    <name evidence="8" type="ORF">ABN611_34690</name>
</gene>
<accession>A0AAU7TAH6</accession>
<keyword evidence="3 6" id="KW-0812">Transmembrane</keyword>
<feature type="transmembrane region" description="Helical" evidence="6">
    <location>
        <begin position="236"/>
        <end position="255"/>
    </location>
</feature>
<evidence type="ECO:0000256" key="4">
    <source>
        <dbReference type="ARBA" id="ARBA00022989"/>
    </source>
</evidence>
<feature type="transmembrane region" description="Helical" evidence="6">
    <location>
        <begin position="128"/>
        <end position="146"/>
    </location>
</feature>
<feature type="transmembrane region" description="Helical" evidence="6">
    <location>
        <begin position="105"/>
        <end position="123"/>
    </location>
</feature>
<dbReference type="AlphaFoldDB" id="A0AAU7TAH6"/>
<dbReference type="EMBL" id="CP158165">
    <property type="protein sequence ID" value="XBV23699.1"/>
    <property type="molecule type" value="Genomic_DNA"/>
</dbReference>
<evidence type="ECO:0000256" key="6">
    <source>
        <dbReference type="SAM" id="Phobius"/>
    </source>
</evidence>
<feature type="transmembrane region" description="Helical" evidence="6">
    <location>
        <begin position="20"/>
        <end position="40"/>
    </location>
</feature>
<dbReference type="PANTHER" id="PTHR32322">
    <property type="entry name" value="INNER MEMBRANE TRANSPORTER"/>
    <property type="match status" value="1"/>
</dbReference>
<feature type="transmembrane region" description="Helical" evidence="6">
    <location>
        <begin position="261"/>
        <end position="278"/>
    </location>
</feature>
<protein>
    <submittedName>
        <fullName evidence="8">EamA family transporter</fullName>
    </submittedName>
</protein>
<feature type="transmembrane region" description="Helical" evidence="6">
    <location>
        <begin position="179"/>
        <end position="198"/>
    </location>
</feature>
<dbReference type="SUPFAM" id="SSF103481">
    <property type="entry name" value="Multidrug resistance efflux transporter EmrE"/>
    <property type="match status" value="1"/>
</dbReference>
<feature type="transmembrane region" description="Helical" evidence="6">
    <location>
        <begin position="46"/>
        <end position="67"/>
    </location>
</feature>
<feature type="transmembrane region" description="Helical" evidence="6">
    <location>
        <begin position="204"/>
        <end position="224"/>
    </location>
</feature>
<evidence type="ECO:0000256" key="2">
    <source>
        <dbReference type="ARBA" id="ARBA00007362"/>
    </source>
</evidence>
<feature type="transmembrane region" description="Helical" evidence="6">
    <location>
        <begin position="152"/>
        <end position="172"/>
    </location>
</feature>
<dbReference type="PANTHER" id="PTHR32322:SF2">
    <property type="entry name" value="EAMA DOMAIN-CONTAINING PROTEIN"/>
    <property type="match status" value="1"/>
</dbReference>